<dbReference type="InterPro" id="IPR000073">
    <property type="entry name" value="AB_hydrolase_1"/>
</dbReference>
<gene>
    <name evidence="6" type="ORF">O9K51_03967</name>
</gene>
<keyword evidence="3" id="KW-0812">Transmembrane</keyword>
<dbReference type="Pfam" id="PF08386">
    <property type="entry name" value="Abhydrolase_4"/>
    <property type="match status" value="1"/>
</dbReference>
<dbReference type="SUPFAM" id="SSF53474">
    <property type="entry name" value="alpha/beta-Hydrolases"/>
    <property type="match status" value="1"/>
</dbReference>
<keyword evidence="2" id="KW-0378">Hydrolase</keyword>
<comment type="caution">
    <text evidence="6">The sequence shown here is derived from an EMBL/GenBank/DDBJ whole genome shotgun (WGS) entry which is preliminary data.</text>
</comment>
<dbReference type="InterPro" id="IPR029058">
    <property type="entry name" value="AB_hydrolase_fold"/>
</dbReference>
<dbReference type="GO" id="GO:0016787">
    <property type="term" value="F:hydrolase activity"/>
    <property type="evidence" value="ECO:0007669"/>
    <property type="project" value="UniProtKB-KW"/>
</dbReference>
<evidence type="ECO:0000313" key="6">
    <source>
        <dbReference type="EMBL" id="KAJ6442792.1"/>
    </source>
</evidence>
<protein>
    <submittedName>
        <fullName evidence="6">Tap domain-containingprotein</fullName>
    </submittedName>
</protein>
<proteinExistence type="inferred from homology"/>
<sequence>MEKQPFVDQPAAQPQRRPRRRVSKLLVGAGLISVVLLATINDKLPFRPHLCRGRHGKDSPFGRFPRPDDPFHYIPCTDMTVPPPLADPDPLATWTRLFDPDPFNWNWGNASASEHQGGHHHPYNPYADRGIYLCGYLDVPLDYANKSDDRIVRLAVTKYQVSGLALHRRHRHGKHRHNPKTGQKSERTLVIEPGGPGGSGTSMAWRLSEQITERLSDGKYDVLGWDPRGVNMSLPAISCFPYDADRDHWTLRADQYRETSPSPRAQLEFVDAMSDSVLSACYRQHGDLPRFMTTALVARDLEEIRKALAEDELTGYLVSYGTGIGQTYASMFPNSVGRMILDGTEYVKDHRLVGGFGWTALDNGTNAWHDGFLGECLNAGPEHCALAKPLGPQPLTLNGLEKRMQSLITSLVKRPVPGYTDFSGPSLITYSSLVGNLYGAMYNAKSWPALAQMLFELEAGNSTLAAAMLEHALWQYDPTLPPTPNKRPSSEELGLVVICADSYDAEEPAGGMDWWESLWQNMTERSWIAGNSRFSNVFPCRHFTKYWPEPAEVYRGDLNHTLKHPVLLIAETYDPATPLRNGRRLLNEMGKNARLVAHHGYGHSSRDTSNCTDSIAKRFILEGVVPDEQETACYADEKPYLYGVSKGQAAATGLKKEDPLKVWGEHLAELAVLNPRLLPRRI</sequence>
<evidence type="ECO:0000259" key="4">
    <source>
        <dbReference type="Pfam" id="PF00561"/>
    </source>
</evidence>
<evidence type="ECO:0000313" key="7">
    <source>
        <dbReference type="Proteomes" id="UP001163105"/>
    </source>
</evidence>
<dbReference type="InterPro" id="IPR051601">
    <property type="entry name" value="Serine_prot/Carboxylest_S33"/>
</dbReference>
<feature type="domain" description="Peptidase S33 tripeptidyl aminopeptidase-like C-terminal" evidence="5">
    <location>
        <begin position="545"/>
        <end position="633"/>
    </location>
</feature>
<keyword evidence="3" id="KW-1133">Transmembrane helix</keyword>
<evidence type="ECO:0000256" key="1">
    <source>
        <dbReference type="ARBA" id="ARBA00010088"/>
    </source>
</evidence>
<dbReference type="EMBL" id="JAQHRD010000003">
    <property type="protein sequence ID" value="KAJ6442792.1"/>
    <property type="molecule type" value="Genomic_DNA"/>
</dbReference>
<evidence type="ECO:0000259" key="5">
    <source>
        <dbReference type="Pfam" id="PF08386"/>
    </source>
</evidence>
<feature type="transmembrane region" description="Helical" evidence="3">
    <location>
        <begin position="21"/>
        <end position="40"/>
    </location>
</feature>
<dbReference type="PANTHER" id="PTHR43248:SF25">
    <property type="entry name" value="AB HYDROLASE-1 DOMAIN-CONTAINING PROTEIN-RELATED"/>
    <property type="match status" value="1"/>
</dbReference>
<comment type="similarity">
    <text evidence="1">Belongs to the peptidase S33 family.</text>
</comment>
<dbReference type="PANTHER" id="PTHR43248">
    <property type="entry name" value="2-SUCCINYL-6-HYDROXY-2,4-CYCLOHEXADIENE-1-CARBOXYLATE SYNTHASE"/>
    <property type="match status" value="1"/>
</dbReference>
<dbReference type="Proteomes" id="UP001163105">
    <property type="component" value="Unassembled WGS sequence"/>
</dbReference>
<evidence type="ECO:0000256" key="2">
    <source>
        <dbReference type="ARBA" id="ARBA00022801"/>
    </source>
</evidence>
<accession>A0AB34FUK0</accession>
<feature type="domain" description="AB hydrolase-1" evidence="4">
    <location>
        <begin position="188"/>
        <end position="346"/>
    </location>
</feature>
<dbReference type="AlphaFoldDB" id="A0AB34FUK0"/>
<dbReference type="Pfam" id="PF00561">
    <property type="entry name" value="Abhydrolase_1"/>
    <property type="match status" value="1"/>
</dbReference>
<evidence type="ECO:0000256" key="3">
    <source>
        <dbReference type="SAM" id="Phobius"/>
    </source>
</evidence>
<keyword evidence="3" id="KW-0472">Membrane</keyword>
<keyword evidence="7" id="KW-1185">Reference proteome</keyword>
<dbReference type="InterPro" id="IPR013595">
    <property type="entry name" value="Pept_S33_TAP-like_C"/>
</dbReference>
<name>A0AB34FUK0_9HYPO</name>
<organism evidence="6 7">
    <name type="scientific">Purpureocillium lavendulum</name>
    <dbReference type="NCBI Taxonomy" id="1247861"/>
    <lineage>
        <taxon>Eukaryota</taxon>
        <taxon>Fungi</taxon>
        <taxon>Dikarya</taxon>
        <taxon>Ascomycota</taxon>
        <taxon>Pezizomycotina</taxon>
        <taxon>Sordariomycetes</taxon>
        <taxon>Hypocreomycetidae</taxon>
        <taxon>Hypocreales</taxon>
        <taxon>Ophiocordycipitaceae</taxon>
        <taxon>Purpureocillium</taxon>
    </lineage>
</organism>
<dbReference type="Gene3D" id="3.40.50.1820">
    <property type="entry name" value="alpha/beta hydrolase"/>
    <property type="match status" value="1"/>
</dbReference>
<reference evidence="6" key="1">
    <citation type="submission" date="2023-01" db="EMBL/GenBank/DDBJ databases">
        <title>The growth and conidiation of Purpureocillium lavendulum are regulated by nitrogen source and histone H3K14 acetylation.</title>
        <authorList>
            <person name="Tang P."/>
            <person name="Han J."/>
            <person name="Zhang C."/>
            <person name="Tang P."/>
            <person name="Qi F."/>
            <person name="Zhang K."/>
            <person name="Liang L."/>
        </authorList>
    </citation>
    <scope>NUCLEOTIDE SEQUENCE</scope>
    <source>
        <strain evidence="6">YMF1.00683</strain>
    </source>
</reference>